<protein>
    <recommendedName>
        <fullName evidence="1">Cytidyltransferase-like domain-containing protein</fullName>
    </recommendedName>
</protein>
<dbReference type="Gene3D" id="3.40.50.620">
    <property type="entry name" value="HUPs"/>
    <property type="match status" value="1"/>
</dbReference>
<dbReference type="Proteomes" id="UP000655225">
    <property type="component" value="Unassembled WGS sequence"/>
</dbReference>
<dbReference type="Pfam" id="PF01467">
    <property type="entry name" value="CTP_transf_like"/>
    <property type="match status" value="1"/>
</dbReference>
<keyword evidence="3" id="KW-1185">Reference proteome</keyword>
<comment type="caution">
    <text evidence="2">The sequence shown here is derived from an EMBL/GenBank/DDBJ whole genome shotgun (WGS) entry which is preliminary data.</text>
</comment>
<dbReference type="InterPro" id="IPR014729">
    <property type="entry name" value="Rossmann-like_a/b/a_fold"/>
</dbReference>
<gene>
    <name evidence="2" type="ORF">HHK36_023247</name>
</gene>
<dbReference type="InterPro" id="IPR004821">
    <property type="entry name" value="Cyt_trans-like"/>
</dbReference>
<evidence type="ECO:0000313" key="2">
    <source>
        <dbReference type="EMBL" id="KAF8390947.1"/>
    </source>
</evidence>
<dbReference type="SUPFAM" id="SSF52374">
    <property type="entry name" value="Nucleotidylyl transferase"/>
    <property type="match status" value="1"/>
</dbReference>
<organism evidence="2 3">
    <name type="scientific">Tetracentron sinense</name>
    <name type="common">Spur-leaf</name>
    <dbReference type="NCBI Taxonomy" id="13715"/>
    <lineage>
        <taxon>Eukaryota</taxon>
        <taxon>Viridiplantae</taxon>
        <taxon>Streptophyta</taxon>
        <taxon>Embryophyta</taxon>
        <taxon>Tracheophyta</taxon>
        <taxon>Spermatophyta</taxon>
        <taxon>Magnoliopsida</taxon>
        <taxon>Trochodendrales</taxon>
        <taxon>Trochodendraceae</taxon>
        <taxon>Tetracentron</taxon>
    </lineage>
</organism>
<dbReference type="OrthoDB" id="27911at2759"/>
<dbReference type="NCBIfam" id="TIGR00125">
    <property type="entry name" value="cyt_tran_rel"/>
    <property type="match status" value="1"/>
</dbReference>
<evidence type="ECO:0000259" key="1">
    <source>
        <dbReference type="Pfam" id="PF01467"/>
    </source>
</evidence>
<dbReference type="GO" id="GO:0003824">
    <property type="term" value="F:catalytic activity"/>
    <property type="evidence" value="ECO:0007669"/>
    <property type="project" value="InterPro"/>
</dbReference>
<dbReference type="AlphaFoldDB" id="A0A835D7R0"/>
<reference evidence="2 3" key="1">
    <citation type="submission" date="2020-04" db="EMBL/GenBank/DDBJ databases">
        <title>Plant Genome Project.</title>
        <authorList>
            <person name="Zhang R.-G."/>
        </authorList>
    </citation>
    <scope>NUCLEOTIDE SEQUENCE [LARGE SCALE GENOMIC DNA]</scope>
    <source>
        <strain evidence="2">YNK0</strain>
        <tissue evidence="2">Leaf</tissue>
    </source>
</reference>
<feature type="domain" description="Cytidyltransferase-like" evidence="1">
    <location>
        <begin position="27"/>
        <end position="84"/>
    </location>
</feature>
<evidence type="ECO:0000313" key="3">
    <source>
        <dbReference type="Proteomes" id="UP000655225"/>
    </source>
</evidence>
<dbReference type="EMBL" id="JABCRI010000017">
    <property type="protein sequence ID" value="KAF8390947.1"/>
    <property type="molecule type" value="Genomic_DNA"/>
</dbReference>
<name>A0A835D7R0_TETSI</name>
<sequence>MATFPLASGPEKSFEDVFGLGSYGAVVLGGTFDRLHDGHRHLLKAASEFAKNRIVVGVCAGPMLVKKELPHLIEPVETRMKAVVDYIKTIILFFGSPDLHPEILLDTTPITPYGITNEMAFALYNFDCLHDQGRTHTEQ</sequence>
<accession>A0A835D7R0</accession>
<proteinExistence type="predicted"/>